<comment type="subcellular location">
    <subcellularLocation>
        <location evidence="1">Nucleus</location>
    </subcellularLocation>
</comment>
<feature type="chain" id="PRO_5022976572" evidence="5">
    <location>
        <begin position="18"/>
        <end position="119"/>
    </location>
</feature>
<evidence type="ECO:0000256" key="1">
    <source>
        <dbReference type="ARBA" id="ARBA00004123"/>
    </source>
</evidence>
<gene>
    <name evidence="6" type="ORF">STAS_24212</name>
</gene>
<reference evidence="7" key="1">
    <citation type="journal article" date="2019" name="Curr. Biol.">
        <title>Genome Sequence of Striga asiatica Provides Insight into the Evolution of Plant Parasitism.</title>
        <authorList>
            <person name="Yoshida S."/>
            <person name="Kim S."/>
            <person name="Wafula E.K."/>
            <person name="Tanskanen J."/>
            <person name="Kim Y.M."/>
            <person name="Honaas L."/>
            <person name="Yang Z."/>
            <person name="Spallek T."/>
            <person name="Conn C.E."/>
            <person name="Ichihashi Y."/>
            <person name="Cheong K."/>
            <person name="Cui S."/>
            <person name="Der J.P."/>
            <person name="Gundlach H."/>
            <person name="Jiao Y."/>
            <person name="Hori C."/>
            <person name="Ishida J.K."/>
            <person name="Kasahara H."/>
            <person name="Kiba T."/>
            <person name="Kim M.S."/>
            <person name="Koo N."/>
            <person name="Laohavisit A."/>
            <person name="Lee Y.H."/>
            <person name="Lumba S."/>
            <person name="McCourt P."/>
            <person name="Mortimer J.C."/>
            <person name="Mutuku J.M."/>
            <person name="Nomura T."/>
            <person name="Sasaki-Sekimoto Y."/>
            <person name="Seto Y."/>
            <person name="Wang Y."/>
            <person name="Wakatake T."/>
            <person name="Sakakibara H."/>
            <person name="Demura T."/>
            <person name="Yamaguchi S."/>
            <person name="Yoneyama K."/>
            <person name="Manabe R.I."/>
            <person name="Nelson D.C."/>
            <person name="Schulman A.H."/>
            <person name="Timko M.P."/>
            <person name="dePamphilis C.W."/>
            <person name="Choi D."/>
            <person name="Shirasu K."/>
        </authorList>
    </citation>
    <scope>NUCLEOTIDE SEQUENCE [LARGE SCALE GENOMIC DNA]</scope>
    <source>
        <strain evidence="7">cv. UVA1</strain>
    </source>
</reference>
<feature type="signal peptide" evidence="5">
    <location>
        <begin position="1"/>
        <end position="17"/>
    </location>
</feature>
<protein>
    <submittedName>
        <fullName evidence="6">U3 small nucleolar RNA-associated protein 15</fullName>
    </submittedName>
</protein>
<keyword evidence="4" id="KW-0539">Nucleus</keyword>
<evidence type="ECO:0000256" key="2">
    <source>
        <dbReference type="ARBA" id="ARBA00022574"/>
    </source>
</evidence>
<dbReference type="GO" id="GO:0006364">
    <property type="term" value="P:rRNA processing"/>
    <property type="evidence" value="ECO:0007669"/>
    <property type="project" value="TreeGrafter"/>
</dbReference>
<keyword evidence="2" id="KW-0853">WD repeat</keyword>
<dbReference type="EMBL" id="BKCP01007737">
    <property type="protein sequence ID" value="GER47148.1"/>
    <property type="molecule type" value="Genomic_DNA"/>
</dbReference>
<dbReference type="SUPFAM" id="SSF50978">
    <property type="entry name" value="WD40 repeat-like"/>
    <property type="match status" value="1"/>
</dbReference>
<dbReference type="GO" id="GO:0005730">
    <property type="term" value="C:nucleolus"/>
    <property type="evidence" value="ECO:0007669"/>
    <property type="project" value="TreeGrafter"/>
</dbReference>
<dbReference type="InterPro" id="IPR036322">
    <property type="entry name" value="WD40_repeat_dom_sf"/>
</dbReference>
<name>A0A5A7QQE6_STRAF</name>
<evidence type="ECO:0000256" key="5">
    <source>
        <dbReference type="SAM" id="SignalP"/>
    </source>
</evidence>
<evidence type="ECO:0000256" key="3">
    <source>
        <dbReference type="ARBA" id="ARBA00022737"/>
    </source>
</evidence>
<keyword evidence="5" id="KW-0732">Signal</keyword>
<dbReference type="PANTHER" id="PTHR19924:SF26">
    <property type="entry name" value="U3 SMALL NUCLEOLAR RNA-ASSOCIATED PROTEIN 15 HOMOLOG"/>
    <property type="match status" value="1"/>
</dbReference>
<evidence type="ECO:0000313" key="6">
    <source>
        <dbReference type="EMBL" id="GER47148.1"/>
    </source>
</evidence>
<accession>A0A5A7QQE6</accession>
<proteinExistence type="predicted"/>
<evidence type="ECO:0000256" key="4">
    <source>
        <dbReference type="ARBA" id="ARBA00023242"/>
    </source>
</evidence>
<dbReference type="OrthoDB" id="431715at2759"/>
<sequence length="119" mass="13333">MLSLFLFPSSLFFFTFCRPRTSKIPKYIETTPAKSFVYTINSISFSPIAPHDFTTAHSTTVSIFSRQTLDHGSMISDFSDTVSSVSFRGDRKLLTAGDLTGIVDVFAALDLEPSIFYRR</sequence>
<dbReference type="PANTHER" id="PTHR19924">
    <property type="entry name" value="UTP15 U3 SMALL NUCLEOLAR RNA-ASSOCIATED PROTEIN 15 FAMILY MEMBER"/>
    <property type="match status" value="1"/>
</dbReference>
<keyword evidence="3" id="KW-0677">Repeat</keyword>
<dbReference type="Proteomes" id="UP000325081">
    <property type="component" value="Unassembled WGS sequence"/>
</dbReference>
<dbReference type="GO" id="GO:0045943">
    <property type="term" value="P:positive regulation of transcription by RNA polymerase I"/>
    <property type="evidence" value="ECO:0007669"/>
    <property type="project" value="TreeGrafter"/>
</dbReference>
<organism evidence="6 7">
    <name type="scientific">Striga asiatica</name>
    <name type="common">Asiatic witchweed</name>
    <name type="synonym">Buchnera asiatica</name>
    <dbReference type="NCBI Taxonomy" id="4170"/>
    <lineage>
        <taxon>Eukaryota</taxon>
        <taxon>Viridiplantae</taxon>
        <taxon>Streptophyta</taxon>
        <taxon>Embryophyta</taxon>
        <taxon>Tracheophyta</taxon>
        <taxon>Spermatophyta</taxon>
        <taxon>Magnoliopsida</taxon>
        <taxon>eudicotyledons</taxon>
        <taxon>Gunneridae</taxon>
        <taxon>Pentapetalae</taxon>
        <taxon>asterids</taxon>
        <taxon>lamiids</taxon>
        <taxon>Lamiales</taxon>
        <taxon>Orobanchaceae</taxon>
        <taxon>Buchnereae</taxon>
        <taxon>Striga</taxon>
    </lineage>
</organism>
<evidence type="ECO:0000313" key="7">
    <source>
        <dbReference type="Proteomes" id="UP000325081"/>
    </source>
</evidence>
<comment type="caution">
    <text evidence="6">The sequence shown here is derived from an EMBL/GenBank/DDBJ whole genome shotgun (WGS) entry which is preliminary data.</text>
</comment>
<dbReference type="AlphaFoldDB" id="A0A5A7QQE6"/>
<keyword evidence="7" id="KW-1185">Reference proteome</keyword>